<evidence type="ECO:0000256" key="5">
    <source>
        <dbReference type="ARBA" id="ARBA00022692"/>
    </source>
</evidence>
<evidence type="ECO:0000256" key="14">
    <source>
        <dbReference type="ARBA" id="ARBA00047558"/>
    </source>
</evidence>
<dbReference type="PROSITE" id="PS01187">
    <property type="entry name" value="EGF_CA"/>
    <property type="match status" value="1"/>
</dbReference>
<keyword evidence="9 17" id="KW-0067">ATP-binding</keyword>
<evidence type="ECO:0000256" key="16">
    <source>
        <dbReference type="PROSITE-ProRule" id="PRU00076"/>
    </source>
</evidence>
<keyword evidence="5 18" id="KW-0812">Transmembrane</keyword>
<evidence type="ECO:0000256" key="13">
    <source>
        <dbReference type="ARBA" id="ARBA00023180"/>
    </source>
</evidence>
<evidence type="ECO:0000256" key="7">
    <source>
        <dbReference type="ARBA" id="ARBA00022741"/>
    </source>
</evidence>
<keyword evidence="2" id="KW-0723">Serine/threonine-protein kinase</keyword>
<dbReference type="CDD" id="cd00054">
    <property type="entry name" value="EGF_CA"/>
    <property type="match status" value="1"/>
</dbReference>
<dbReference type="Pfam" id="PF07645">
    <property type="entry name" value="EGF_CA"/>
    <property type="match status" value="1"/>
</dbReference>
<dbReference type="PROSITE" id="PS00010">
    <property type="entry name" value="ASX_HYDROXYL"/>
    <property type="match status" value="1"/>
</dbReference>
<evidence type="ECO:0000313" key="22">
    <source>
        <dbReference type="Proteomes" id="UP001324115"/>
    </source>
</evidence>
<sequence>MGFHSKLVQVIRVGVILSAIMAAAITAFPIALPNCSDSCGNVKIPYPFGTTEGCYLDDTAVDGDYFINCTNNTYGQPQPMISNINVTSISMEGEIDIQMYNSIDCYHENGTPLPNNNPWLRVSGFTVSVTKNKFMAVGCDTYAYLNGILKGQPFSVGCLSVCNNTRSIVNGTCSGIGCCQIDFPPDLRDVNFKAYSFKNHTQVWKFNPCSFAFIIQEEKFNFSSDYLISLQNNETLPMALDWAIGNETCEVARNKANYVCGGNSTCIDLNPNNGSGYRCNCMVGYSGNPYLKDGCQDINECDVKELNNCTSTQFCVNDVGSYRCLCIEGYNLDGKACVPNQPAPKLSLAISLTIGTGVGLIVMLVCCSWLYLTVKQRKFIKLKEKFFTQNGGIILQQQLSGQENSTETAKIFTTEELKKATNNYDETLIIGRGGFGTVYKGFLSDNRIVAIKKAKIVDQSQIEQFINEVVVLSQINHRNVVKLLGCCLETSVPLLVYEFIPNGTLFEYIHNKKKVSTISWETCIRIVTEIAEALSYLHSAASTPIIHRDVKSSNILLDSSYTVKVSDFGASRLVPLDQTEVATMVQGTIGYLDPEYLYTSQLTEKSDVYSFGVVLIELLTRRKAVLFDKPEMERSLVTYFLISLEENRLFDVLEKHIATEGNVEQLKEVANLARKCLSLKREDRPTMKEVATELEGLRKMEKHSWINVNSNSEETEHLLATTSDSSNYDVRNKSTEVYDSMKDHVMLDFDDGR</sequence>
<evidence type="ECO:0000256" key="9">
    <source>
        <dbReference type="ARBA" id="ARBA00022840"/>
    </source>
</evidence>
<evidence type="ECO:0000256" key="4">
    <source>
        <dbReference type="ARBA" id="ARBA00022679"/>
    </source>
</evidence>
<evidence type="ECO:0000313" key="21">
    <source>
        <dbReference type="EMBL" id="KAK4557418.1"/>
    </source>
</evidence>
<dbReference type="SMART" id="SM00181">
    <property type="entry name" value="EGF"/>
    <property type="match status" value="2"/>
</dbReference>
<dbReference type="GO" id="GO:0005524">
    <property type="term" value="F:ATP binding"/>
    <property type="evidence" value="ECO:0007669"/>
    <property type="project" value="UniProtKB-UniRule"/>
</dbReference>
<comment type="subcellular location">
    <subcellularLocation>
        <location evidence="1">Membrane</location>
        <topology evidence="1">Single-pass type I membrane protein</topology>
    </subcellularLocation>
</comment>
<accession>A0AAN7DWV5</accession>
<dbReference type="FunFam" id="1.10.510.10:FF:000084">
    <property type="entry name" value="Wall-associated receptor kinase 2"/>
    <property type="match status" value="1"/>
</dbReference>
<feature type="binding site" evidence="17">
    <location>
        <position position="453"/>
    </location>
    <ligand>
        <name>ATP</name>
        <dbReference type="ChEBI" id="CHEBI:30616"/>
    </ligand>
</feature>
<comment type="caution">
    <text evidence="16">Lacks conserved residue(s) required for the propagation of feature annotation.</text>
</comment>
<dbReference type="InterPro" id="IPR008271">
    <property type="entry name" value="Ser/Thr_kinase_AS"/>
</dbReference>
<dbReference type="AlphaFoldDB" id="A0AAN7DWV5"/>
<evidence type="ECO:0000256" key="17">
    <source>
        <dbReference type="PROSITE-ProRule" id="PRU10141"/>
    </source>
</evidence>
<keyword evidence="11 18" id="KW-0472">Membrane</keyword>
<feature type="transmembrane region" description="Helical" evidence="18">
    <location>
        <begin position="12"/>
        <end position="32"/>
    </location>
</feature>
<dbReference type="GO" id="GO:0005886">
    <property type="term" value="C:plasma membrane"/>
    <property type="evidence" value="ECO:0007669"/>
    <property type="project" value="TreeGrafter"/>
</dbReference>
<keyword evidence="10 18" id="KW-1133">Transmembrane helix</keyword>
<keyword evidence="22" id="KW-1185">Reference proteome</keyword>
<protein>
    <submittedName>
        <fullName evidence="21">Uncharacterized protein</fullName>
    </submittedName>
</protein>
<feature type="transmembrane region" description="Helical" evidence="18">
    <location>
        <begin position="346"/>
        <end position="372"/>
    </location>
</feature>
<keyword evidence="4" id="KW-0808">Transferase</keyword>
<dbReference type="GO" id="GO:0005509">
    <property type="term" value="F:calcium ion binding"/>
    <property type="evidence" value="ECO:0007669"/>
    <property type="project" value="InterPro"/>
</dbReference>
<dbReference type="PROSITE" id="PS01186">
    <property type="entry name" value="EGF_2"/>
    <property type="match status" value="1"/>
</dbReference>
<dbReference type="PROSITE" id="PS00107">
    <property type="entry name" value="PROTEIN_KINASE_ATP"/>
    <property type="match status" value="1"/>
</dbReference>
<keyword evidence="12" id="KW-1015">Disulfide bond</keyword>
<dbReference type="Pfam" id="PF13947">
    <property type="entry name" value="GUB_WAK_bind"/>
    <property type="match status" value="1"/>
</dbReference>
<evidence type="ECO:0000256" key="10">
    <source>
        <dbReference type="ARBA" id="ARBA00022989"/>
    </source>
</evidence>
<dbReference type="SMART" id="SM00220">
    <property type="entry name" value="S_TKc"/>
    <property type="match status" value="1"/>
</dbReference>
<dbReference type="Gene3D" id="3.30.200.20">
    <property type="entry name" value="Phosphorylase Kinase, domain 1"/>
    <property type="match status" value="1"/>
</dbReference>
<dbReference type="InterPro" id="IPR000719">
    <property type="entry name" value="Prot_kinase_dom"/>
</dbReference>
<evidence type="ECO:0000256" key="11">
    <source>
        <dbReference type="ARBA" id="ARBA00023136"/>
    </source>
</evidence>
<dbReference type="CDD" id="cd14066">
    <property type="entry name" value="STKc_IRAK"/>
    <property type="match status" value="1"/>
</dbReference>
<evidence type="ECO:0000256" key="8">
    <source>
        <dbReference type="ARBA" id="ARBA00022777"/>
    </source>
</evidence>
<dbReference type="InterPro" id="IPR045274">
    <property type="entry name" value="WAK-like"/>
</dbReference>
<feature type="domain" description="EGF-like" evidence="20">
    <location>
        <begin position="297"/>
        <end position="338"/>
    </location>
</feature>
<evidence type="ECO:0000256" key="6">
    <source>
        <dbReference type="ARBA" id="ARBA00022729"/>
    </source>
</evidence>
<dbReference type="GO" id="GO:0004674">
    <property type="term" value="F:protein serine/threonine kinase activity"/>
    <property type="evidence" value="ECO:0007669"/>
    <property type="project" value="UniProtKB-KW"/>
</dbReference>
<keyword evidence="6" id="KW-0732">Signal</keyword>
<dbReference type="InterPro" id="IPR025287">
    <property type="entry name" value="WAK_GUB"/>
</dbReference>
<dbReference type="FunFam" id="3.30.200.20:FF:000043">
    <property type="entry name" value="Wall-associated receptor kinase 2"/>
    <property type="match status" value="1"/>
</dbReference>
<dbReference type="Gene3D" id="1.10.510.10">
    <property type="entry name" value="Transferase(Phosphotransferase) domain 1"/>
    <property type="match status" value="1"/>
</dbReference>
<dbReference type="GO" id="GO:0007166">
    <property type="term" value="P:cell surface receptor signaling pathway"/>
    <property type="evidence" value="ECO:0007669"/>
    <property type="project" value="InterPro"/>
</dbReference>
<evidence type="ECO:0000256" key="12">
    <source>
        <dbReference type="ARBA" id="ARBA00023157"/>
    </source>
</evidence>
<dbReference type="PANTHER" id="PTHR27005">
    <property type="entry name" value="WALL-ASSOCIATED RECEPTOR KINASE-LIKE 21"/>
    <property type="match status" value="1"/>
</dbReference>
<dbReference type="InterPro" id="IPR017441">
    <property type="entry name" value="Protein_kinase_ATP_BS"/>
</dbReference>
<dbReference type="InterPro" id="IPR000742">
    <property type="entry name" value="EGF"/>
</dbReference>
<dbReference type="SMART" id="SM00179">
    <property type="entry name" value="EGF_CA"/>
    <property type="match status" value="1"/>
</dbReference>
<reference evidence="21 22" key="1">
    <citation type="journal article" date="2023" name="G3 (Bethesda)">
        <title>A haplotype-resolved chromosome-scale genome for Quercus rubra L. provides insights into the genetics of adaptive traits for red oak species.</title>
        <authorList>
            <person name="Kapoor B."/>
            <person name="Jenkins J."/>
            <person name="Schmutz J."/>
            <person name="Zhebentyayeva T."/>
            <person name="Kuelheim C."/>
            <person name="Coggeshall M."/>
            <person name="Heim C."/>
            <person name="Lasky J.R."/>
            <person name="Leites L."/>
            <person name="Islam-Faridi N."/>
            <person name="Romero-Severson J."/>
            <person name="DeLeo V.L."/>
            <person name="Lucas S.M."/>
            <person name="Lazic D."/>
            <person name="Gailing O."/>
            <person name="Carlson J."/>
            <person name="Staton M."/>
        </authorList>
    </citation>
    <scope>NUCLEOTIDE SEQUENCE [LARGE SCALE GENOMIC DNA]</scope>
    <source>
        <strain evidence="21">Pseudo-F2</strain>
    </source>
</reference>
<dbReference type="InterPro" id="IPR018097">
    <property type="entry name" value="EGF_Ca-bd_CS"/>
</dbReference>
<dbReference type="EMBL" id="JAXUIC010000012">
    <property type="protein sequence ID" value="KAK4557418.1"/>
    <property type="molecule type" value="Genomic_DNA"/>
</dbReference>
<dbReference type="InterPro" id="IPR001881">
    <property type="entry name" value="EGF-like_Ca-bd_dom"/>
</dbReference>
<evidence type="ECO:0000256" key="1">
    <source>
        <dbReference type="ARBA" id="ARBA00004479"/>
    </source>
</evidence>
<comment type="caution">
    <text evidence="21">The sequence shown here is derived from an EMBL/GenBank/DDBJ whole genome shotgun (WGS) entry which is preliminary data.</text>
</comment>
<dbReference type="SUPFAM" id="SSF56112">
    <property type="entry name" value="Protein kinase-like (PK-like)"/>
    <property type="match status" value="1"/>
</dbReference>
<dbReference type="GO" id="GO:0030247">
    <property type="term" value="F:polysaccharide binding"/>
    <property type="evidence" value="ECO:0007669"/>
    <property type="project" value="InterPro"/>
</dbReference>
<comment type="catalytic activity">
    <reaction evidence="14">
        <text>L-seryl-[protein] + ATP = O-phospho-L-seryl-[protein] + ADP + H(+)</text>
        <dbReference type="Rhea" id="RHEA:17989"/>
        <dbReference type="Rhea" id="RHEA-COMP:9863"/>
        <dbReference type="Rhea" id="RHEA-COMP:11604"/>
        <dbReference type="ChEBI" id="CHEBI:15378"/>
        <dbReference type="ChEBI" id="CHEBI:29999"/>
        <dbReference type="ChEBI" id="CHEBI:30616"/>
        <dbReference type="ChEBI" id="CHEBI:83421"/>
        <dbReference type="ChEBI" id="CHEBI:456216"/>
    </reaction>
</comment>
<dbReference type="PROSITE" id="PS00108">
    <property type="entry name" value="PROTEIN_KINASE_ST"/>
    <property type="match status" value="1"/>
</dbReference>
<gene>
    <name evidence="21" type="ORF">RGQ29_007252</name>
</gene>
<dbReference type="Gene3D" id="2.90.20.10">
    <property type="entry name" value="Plasmodium vivax P25 domain"/>
    <property type="match status" value="1"/>
</dbReference>
<dbReference type="SUPFAM" id="SSF57196">
    <property type="entry name" value="EGF/Laminin"/>
    <property type="match status" value="1"/>
</dbReference>
<keyword evidence="8" id="KW-0418">Kinase</keyword>
<dbReference type="PROSITE" id="PS50011">
    <property type="entry name" value="PROTEIN_KINASE_DOM"/>
    <property type="match status" value="1"/>
</dbReference>
<evidence type="ECO:0000256" key="3">
    <source>
        <dbReference type="ARBA" id="ARBA00022536"/>
    </source>
</evidence>
<dbReference type="PANTHER" id="PTHR27005:SF468">
    <property type="entry name" value="OS01G0310500 PROTEIN"/>
    <property type="match status" value="1"/>
</dbReference>
<feature type="domain" description="Protein kinase" evidence="19">
    <location>
        <begin position="424"/>
        <end position="706"/>
    </location>
</feature>
<dbReference type="InterPro" id="IPR049883">
    <property type="entry name" value="NOTCH1_EGF-like"/>
</dbReference>
<dbReference type="InterPro" id="IPR000152">
    <property type="entry name" value="EGF-type_Asp/Asn_hydroxyl_site"/>
</dbReference>
<evidence type="ECO:0000256" key="2">
    <source>
        <dbReference type="ARBA" id="ARBA00022527"/>
    </source>
</evidence>
<dbReference type="PROSITE" id="PS50026">
    <property type="entry name" value="EGF_3"/>
    <property type="match status" value="1"/>
</dbReference>
<keyword evidence="13" id="KW-0325">Glycoprotein</keyword>
<comment type="catalytic activity">
    <reaction evidence="15">
        <text>L-threonyl-[protein] + ATP = O-phospho-L-threonyl-[protein] + ADP + H(+)</text>
        <dbReference type="Rhea" id="RHEA:46608"/>
        <dbReference type="Rhea" id="RHEA-COMP:11060"/>
        <dbReference type="Rhea" id="RHEA-COMP:11605"/>
        <dbReference type="ChEBI" id="CHEBI:15378"/>
        <dbReference type="ChEBI" id="CHEBI:30013"/>
        <dbReference type="ChEBI" id="CHEBI:30616"/>
        <dbReference type="ChEBI" id="CHEBI:61977"/>
        <dbReference type="ChEBI" id="CHEBI:456216"/>
    </reaction>
</comment>
<keyword evidence="7 17" id="KW-0547">Nucleotide-binding</keyword>
<name>A0AAN7DWV5_QUERU</name>
<proteinExistence type="predicted"/>
<organism evidence="21 22">
    <name type="scientific">Quercus rubra</name>
    <name type="common">Northern red oak</name>
    <name type="synonym">Quercus borealis</name>
    <dbReference type="NCBI Taxonomy" id="3512"/>
    <lineage>
        <taxon>Eukaryota</taxon>
        <taxon>Viridiplantae</taxon>
        <taxon>Streptophyta</taxon>
        <taxon>Embryophyta</taxon>
        <taxon>Tracheophyta</taxon>
        <taxon>Spermatophyta</taxon>
        <taxon>Magnoliopsida</taxon>
        <taxon>eudicotyledons</taxon>
        <taxon>Gunneridae</taxon>
        <taxon>Pentapetalae</taxon>
        <taxon>rosids</taxon>
        <taxon>fabids</taxon>
        <taxon>Fagales</taxon>
        <taxon>Fagaceae</taxon>
        <taxon>Quercus</taxon>
    </lineage>
</organism>
<evidence type="ECO:0000259" key="20">
    <source>
        <dbReference type="PROSITE" id="PS50026"/>
    </source>
</evidence>
<evidence type="ECO:0000256" key="15">
    <source>
        <dbReference type="ARBA" id="ARBA00047951"/>
    </source>
</evidence>
<dbReference type="InterPro" id="IPR011009">
    <property type="entry name" value="Kinase-like_dom_sf"/>
</dbReference>
<evidence type="ECO:0000259" key="19">
    <source>
        <dbReference type="PROSITE" id="PS50011"/>
    </source>
</evidence>
<dbReference type="Pfam" id="PF00069">
    <property type="entry name" value="Pkinase"/>
    <property type="match status" value="1"/>
</dbReference>
<dbReference type="Proteomes" id="UP001324115">
    <property type="component" value="Unassembled WGS sequence"/>
</dbReference>
<evidence type="ECO:0000256" key="18">
    <source>
        <dbReference type="SAM" id="Phobius"/>
    </source>
</evidence>
<keyword evidence="3 16" id="KW-0245">EGF-like domain</keyword>